<protein>
    <submittedName>
        <fullName evidence="1">VIR protein</fullName>
    </submittedName>
</protein>
<dbReference type="Pfam" id="PF05795">
    <property type="entry name" value="Plasmodium_Vir"/>
    <property type="match status" value="1"/>
</dbReference>
<dbReference type="Proteomes" id="UP000220605">
    <property type="component" value="Chromosome 7"/>
</dbReference>
<dbReference type="VEuPathDB" id="PlasmoDB:PVPAM_010007200"/>
<reference evidence="2" key="1">
    <citation type="submission" date="2016-07" db="EMBL/GenBank/DDBJ databases">
        <authorList>
            <consortium name="Pathogen Informatics"/>
        </authorList>
    </citation>
    <scope>NUCLEOTIDE SEQUENCE [LARGE SCALE GENOMIC DNA]</scope>
</reference>
<organism evidence="1 2">
    <name type="scientific">Plasmodium vivax</name>
    <name type="common">malaria parasite P. vivax</name>
    <dbReference type="NCBI Taxonomy" id="5855"/>
    <lineage>
        <taxon>Eukaryota</taxon>
        <taxon>Sar</taxon>
        <taxon>Alveolata</taxon>
        <taxon>Apicomplexa</taxon>
        <taxon>Aconoidasida</taxon>
        <taxon>Haemosporida</taxon>
        <taxon>Plasmodiidae</taxon>
        <taxon>Plasmodium</taxon>
        <taxon>Plasmodium (Plasmodium)</taxon>
    </lineage>
</organism>
<dbReference type="VEuPathDB" id="PlasmoDB:PVX_106720"/>
<sequence length="280" mass="32803">MSKELYNFVSSYATYEKIIKFSNDDITEVNTNNCNTKIFTEGCSDESFFRNCLIAKKYLQLIKDHKTPVDIKDACKYLSYWAYQEVLKDSAYSYNVPTFLDKVMKAESIDVCNGYTENITEEVFLEIKSLIDLYKSLAEILISTEQDACQRNDKCVELYENFQDNCELKSDNHLCNEVEKFRKTYNHLMYKTYICNEFEYLPSYQKHSEVSSITTPIVAFSAMSFVSFITYKFTPFGSWIRNRISGGNNLMNKIDKKNREAQYASERQDTPYRVGYHSSR</sequence>
<accession>A0A564ZT16</accession>
<evidence type="ECO:0000313" key="2">
    <source>
        <dbReference type="Proteomes" id="UP000220605"/>
    </source>
</evidence>
<dbReference type="AlphaFoldDB" id="A0A564ZT16"/>
<proteinExistence type="predicted"/>
<gene>
    <name evidence="1" type="ORF">PVP01_0736300</name>
</gene>
<name>A0A564ZT16_PLAVI</name>
<dbReference type="EMBL" id="LT635618">
    <property type="protein sequence ID" value="VUZ95014.1"/>
    <property type="molecule type" value="Genomic_DNA"/>
</dbReference>
<dbReference type="OrthoDB" id="381216at2759"/>
<dbReference type="VEuPathDB" id="PlasmoDB:PVW1_140082800"/>
<dbReference type="InterPro" id="IPR008780">
    <property type="entry name" value="Plasmodium_Vir"/>
</dbReference>
<dbReference type="VEuPathDB" id="PlasmoDB:PVP01_0736300"/>
<evidence type="ECO:0000313" key="1">
    <source>
        <dbReference type="EMBL" id="VUZ95014.1"/>
    </source>
</evidence>